<gene>
    <name evidence="12" type="ORF">PECUL_23A053025</name>
</gene>
<name>A0AAD1TAE8_PELCU</name>
<evidence type="ECO:0000256" key="3">
    <source>
        <dbReference type="ARBA" id="ARBA00022670"/>
    </source>
</evidence>
<comment type="subcellular location">
    <subcellularLocation>
        <location evidence="1 10">Peroxisome</location>
    </subcellularLocation>
</comment>
<keyword evidence="6 10" id="KW-0720">Serine protease</keyword>
<dbReference type="PANTHER" id="PTHR21004:SF0">
    <property type="entry name" value="PEROXISOMAL LEADER PEPTIDE-PROCESSING PROTEASE"/>
    <property type="match status" value="1"/>
</dbReference>
<dbReference type="InterPro" id="IPR008256">
    <property type="entry name" value="Peptidase_S1B"/>
</dbReference>
<keyword evidence="5 10" id="KW-0378">Hydrolase</keyword>
<comment type="function">
    <text evidence="8 10">Peroxisomal protease that mediates both the removal of the leader peptide from proteins containing a PTS2 target sequence and processes several PTS1-containing proteins. Catalyzes the processing of PTS1-proteins involved in the peroxisomal beta-oxidation of fatty acids.</text>
</comment>
<dbReference type="PANTHER" id="PTHR21004">
    <property type="entry name" value="SERINE PROTEASE-RELATED"/>
    <property type="match status" value="1"/>
</dbReference>
<evidence type="ECO:0000256" key="7">
    <source>
        <dbReference type="ARBA" id="ARBA00023140"/>
    </source>
</evidence>
<evidence type="ECO:0000256" key="2">
    <source>
        <dbReference type="ARBA" id="ARBA00008764"/>
    </source>
</evidence>
<evidence type="ECO:0000256" key="1">
    <source>
        <dbReference type="ARBA" id="ARBA00004275"/>
    </source>
</evidence>
<reference evidence="12" key="1">
    <citation type="submission" date="2022-03" db="EMBL/GenBank/DDBJ databases">
        <authorList>
            <person name="Alioto T."/>
            <person name="Alioto T."/>
            <person name="Gomez Garrido J."/>
        </authorList>
    </citation>
    <scope>NUCLEOTIDE SEQUENCE</scope>
</reference>
<keyword evidence="4" id="KW-0732">Signal</keyword>
<accession>A0AAD1TAE8</accession>
<evidence type="ECO:0000256" key="11">
    <source>
        <dbReference type="RuleBase" id="RU004296"/>
    </source>
</evidence>
<dbReference type="Gene3D" id="2.40.10.120">
    <property type="match status" value="1"/>
</dbReference>
<evidence type="ECO:0000313" key="13">
    <source>
        <dbReference type="Proteomes" id="UP001295444"/>
    </source>
</evidence>
<dbReference type="GO" id="GO:0031998">
    <property type="term" value="P:regulation of fatty acid beta-oxidation"/>
    <property type="evidence" value="ECO:0007669"/>
    <property type="project" value="TreeGrafter"/>
</dbReference>
<dbReference type="EC" id="3.4.21.-" evidence="10"/>
<comment type="PTM">
    <text evidence="10">The full-lengh TYSND1 is the active the proteolytic processing of PTS1- and PTS2-proteins and in self-cleavage, and intermolecular self-cleavage of TYSND1 down-regulates its protease activity.</text>
</comment>
<dbReference type="InterPro" id="IPR009003">
    <property type="entry name" value="Peptidase_S1_PA"/>
</dbReference>
<evidence type="ECO:0000256" key="5">
    <source>
        <dbReference type="ARBA" id="ARBA00022801"/>
    </source>
</evidence>
<protein>
    <recommendedName>
        <fullName evidence="9 10">Peroxisomal leader peptide-processing protease</fullName>
        <ecNumber evidence="10">3.4.21.-</ecNumber>
    </recommendedName>
</protein>
<evidence type="ECO:0000256" key="6">
    <source>
        <dbReference type="ARBA" id="ARBA00022825"/>
    </source>
</evidence>
<evidence type="ECO:0000256" key="10">
    <source>
        <dbReference type="PIRNR" id="PIRNR037989"/>
    </source>
</evidence>
<dbReference type="GO" id="GO:0016485">
    <property type="term" value="P:protein processing"/>
    <property type="evidence" value="ECO:0007669"/>
    <property type="project" value="InterPro"/>
</dbReference>
<evidence type="ECO:0000313" key="12">
    <source>
        <dbReference type="EMBL" id="CAH2321814.1"/>
    </source>
</evidence>
<sequence length="589" mass="64693">MIKSQLLPAEFNCCVITAFQKPTDLEKENGTFLNDTDSYNFEKTNSALYHNAKTECDGQWSCSGVILNRRLGLVLCHASVFFPFLKKKEADFVWTERTHILGNEFPADLTIQIECPAESRMENHLKDKVLEHKLGLGLIPMANQASLRAERKQHQGQLLMLVPCPEFQKAFSRLFNKSEGWAFSSEEEKEEYGEMKKDLAYLHWFAVLKLQNPLTISCPKISIMDAKKLQKGSSVFACGSPFGSFYPDIFLNTISKGVLSNIAGDRNVVLLTDARCLPGSEGGGIFSVDDGVLHLVGIVVAPLCWKTNEWVGLTLACAISHILENLMKAFAMSGMNVKKQLTQLMPTESCVTELERLLQPIEQLLSSVVLVDSGQVWGSGVLLNSNIVLTCRHVLRGASKVSVKIRPPTSEKYRAIKGKVLFASSESSPYDIAVVELEEVFHGIPNPVLSSHYNVGEDVCVVGYGAFGENCGPSVTSGILSAVICTEESPVMLQTTCAVHGGSSGGPLFATQSGELLGIVASNTRDNGTGATYPHLNFSIPLTVLQAALHRYIEHGDVQGFQVLNRVTHSVRDVWRLQRKPEKAFPSKL</sequence>
<dbReference type="GO" id="GO:0004252">
    <property type="term" value="F:serine-type endopeptidase activity"/>
    <property type="evidence" value="ECO:0007669"/>
    <property type="project" value="InterPro"/>
</dbReference>
<keyword evidence="13" id="KW-1185">Reference proteome</keyword>
<evidence type="ECO:0000256" key="4">
    <source>
        <dbReference type="ARBA" id="ARBA00022729"/>
    </source>
</evidence>
<evidence type="ECO:0000256" key="8">
    <source>
        <dbReference type="ARBA" id="ARBA00060175"/>
    </source>
</evidence>
<comment type="similarity">
    <text evidence="2 10 11">Belongs to the peptidase S1B family.</text>
</comment>
<dbReference type="EMBL" id="OW240922">
    <property type="protein sequence ID" value="CAH2321814.1"/>
    <property type="molecule type" value="Genomic_DNA"/>
</dbReference>
<keyword evidence="3 10" id="KW-0645">Protease</keyword>
<dbReference type="FunFam" id="2.40.10.10:FF:000080">
    <property type="entry name" value="peroxisomal leader peptide-processing protease"/>
    <property type="match status" value="1"/>
</dbReference>
<dbReference type="InterPro" id="IPR043504">
    <property type="entry name" value="Peptidase_S1_PA_chymotrypsin"/>
</dbReference>
<proteinExistence type="inferred from homology"/>
<evidence type="ECO:0000256" key="9">
    <source>
        <dbReference type="ARBA" id="ARBA00071396"/>
    </source>
</evidence>
<dbReference type="Proteomes" id="UP001295444">
    <property type="component" value="Chromosome 11"/>
</dbReference>
<dbReference type="InterPro" id="IPR039245">
    <property type="entry name" value="TYSND1/DEG15"/>
</dbReference>
<dbReference type="GO" id="GO:0005782">
    <property type="term" value="C:peroxisomal matrix"/>
    <property type="evidence" value="ECO:0007669"/>
    <property type="project" value="UniProtKB-ARBA"/>
</dbReference>
<dbReference type="Pfam" id="PF13365">
    <property type="entry name" value="Trypsin_2"/>
    <property type="match status" value="1"/>
</dbReference>
<organism evidence="12 13">
    <name type="scientific">Pelobates cultripes</name>
    <name type="common">Western spadefoot toad</name>
    <dbReference type="NCBI Taxonomy" id="61616"/>
    <lineage>
        <taxon>Eukaryota</taxon>
        <taxon>Metazoa</taxon>
        <taxon>Chordata</taxon>
        <taxon>Craniata</taxon>
        <taxon>Vertebrata</taxon>
        <taxon>Euteleostomi</taxon>
        <taxon>Amphibia</taxon>
        <taxon>Batrachia</taxon>
        <taxon>Anura</taxon>
        <taxon>Pelobatoidea</taxon>
        <taxon>Pelobatidae</taxon>
        <taxon>Pelobates</taxon>
    </lineage>
</organism>
<dbReference type="Gene3D" id="2.40.10.10">
    <property type="entry name" value="Trypsin-like serine proteases"/>
    <property type="match status" value="2"/>
</dbReference>
<dbReference type="SUPFAM" id="SSF50494">
    <property type="entry name" value="Trypsin-like serine proteases"/>
    <property type="match status" value="2"/>
</dbReference>
<keyword evidence="7 10" id="KW-0576">Peroxisome</keyword>
<dbReference type="PRINTS" id="PR00839">
    <property type="entry name" value="V8PROTEASE"/>
</dbReference>
<dbReference type="AlphaFoldDB" id="A0AAD1TAE8"/>